<dbReference type="InterPro" id="IPR037481">
    <property type="entry name" value="LacX"/>
</dbReference>
<keyword evidence="2" id="KW-1185">Reference proteome</keyword>
<dbReference type="Gene3D" id="2.70.98.10">
    <property type="match status" value="1"/>
</dbReference>
<dbReference type="CDD" id="cd09024">
    <property type="entry name" value="Aldose_epim_lacX"/>
    <property type="match status" value="1"/>
</dbReference>
<dbReference type="HOGENOM" id="CLU_057834_1_0_5"/>
<dbReference type="AlphaFoldDB" id="S9QE54"/>
<dbReference type="OrthoDB" id="9795355at2"/>
<gene>
    <name evidence="1" type="ORF">Salmuc_05669</name>
</gene>
<dbReference type="InterPro" id="IPR008183">
    <property type="entry name" value="Aldose_1/G6P_1-epimerase"/>
</dbReference>
<proteinExistence type="predicted"/>
<dbReference type="EMBL" id="APVH01000035">
    <property type="protein sequence ID" value="EPX79726.1"/>
    <property type="molecule type" value="Genomic_DNA"/>
</dbReference>
<dbReference type="Pfam" id="PF01263">
    <property type="entry name" value="Aldose_epim"/>
    <property type="match status" value="1"/>
</dbReference>
<dbReference type="Proteomes" id="UP000015347">
    <property type="component" value="Unassembled WGS sequence"/>
</dbReference>
<dbReference type="SUPFAM" id="SSF74650">
    <property type="entry name" value="Galactose mutarotase-like"/>
    <property type="match status" value="1"/>
</dbReference>
<protein>
    <submittedName>
        <fullName evidence="1">Putative aldose 1-epimerase protein</fullName>
    </submittedName>
</protein>
<dbReference type="RefSeq" id="WP_020038440.1">
    <property type="nucleotide sequence ID" value="NZ_KE557278.1"/>
</dbReference>
<organism evidence="1 2">
    <name type="scientific">Salipiger mucosus DSM 16094</name>
    <dbReference type="NCBI Taxonomy" id="1123237"/>
    <lineage>
        <taxon>Bacteria</taxon>
        <taxon>Pseudomonadati</taxon>
        <taxon>Pseudomonadota</taxon>
        <taxon>Alphaproteobacteria</taxon>
        <taxon>Rhodobacterales</taxon>
        <taxon>Roseobacteraceae</taxon>
        <taxon>Salipiger</taxon>
    </lineage>
</organism>
<dbReference type="eggNOG" id="COG2017">
    <property type="taxonomic scope" value="Bacteria"/>
</dbReference>
<dbReference type="InterPro" id="IPR014718">
    <property type="entry name" value="GH-type_carb-bd"/>
</dbReference>
<dbReference type="GO" id="GO:0005975">
    <property type="term" value="P:carbohydrate metabolic process"/>
    <property type="evidence" value="ECO:0007669"/>
    <property type="project" value="InterPro"/>
</dbReference>
<dbReference type="InterPro" id="IPR011013">
    <property type="entry name" value="Gal_mutarotase_sf_dom"/>
</dbReference>
<name>S9QE54_9RHOB</name>
<sequence length="291" mass="31481">MTDETIRIASDALSASVAPLGAEMQNLRTAAGDELLWHGDPAWWGGRAPMLFPIVGRAPGDRVAAGDHEAEMRQHGFARRSVFELAERQPDRCRHLLRDSEATRAVYPFAFEIAAEHRIEGATLSVSVSVTNLDTRPLPFGFGFHPAFRWPLPGAEGQAHHVTLANGAAPAMARLSPDGLLPEARHASPFDAGRLTLDPAMFEADAMIFPESAGSALAYGPEDGPRLEFAFENLPNLAIWSKPGAPFVCIEPWHGMAAREGASPQIAERPWALDLPAGETARFGWSVTHRG</sequence>
<accession>S9QE54</accession>
<dbReference type="GO" id="GO:0030246">
    <property type="term" value="F:carbohydrate binding"/>
    <property type="evidence" value="ECO:0007669"/>
    <property type="project" value="InterPro"/>
</dbReference>
<evidence type="ECO:0000313" key="2">
    <source>
        <dbReference type="Proteomes" id="UP000015347"/>
    </source>
</evidence>
<dbReference type="PANTHER" id="PTHR11122:SF13">
    <property type="entry name" value="GLUCOSE-6-PHOSPHATE 1-EPIMERASE"/>
    <property type="match status" value="1"/>
</dbReference>
<dbReference type="GO" id="GO:0016853">
    <property type="term" value="F:isomerase activity"/>
    <property type="evidence" value="ECO:0007669"/>
    <property type="project" value="InterPro"/>
</dbReference>
<reference evidence="2" key="1">
    <citation type="journal article" date="2014" name="Stand. Genomic Sci.">
        <title>Genome sequence of the exopolysaccharide-producing Salipiger mucosus type strain (DSM 16094(T)), a moderately halophilic member of the Roseobacter clade.</title>
        <authorList>
            <person name="Riedel T."/>
            <person name="Spring S."/>
            <person name="Fiebig A."/>
            <person name="Petersen J."/>
            <person name="Kyrpides N.C."/>
            <person name="Goker M."/>
            <person name="Klenk H.P."/>
        </authorList>
    </citation>
    <scope>NUCLEOTIDE SEQUENCE [LARGE SCALE GENOMIC DNA]</scope>
    <source>
        <strain evidence="2">DSM 16094</strain>
    </source>
</reference>
<comment type="caution">
    <text evidence="1">The sequence shown here is derived from an EMBL/GenBank/DDBJ whole genome shotgun (WGS) entry which is preliminary data.</text>
</comment>
<dbReference type="PANTHER" id="PTHR11122">
    <property type="entry name" value="APOSPORY-ASSOCIATED PROTEIN C-RELATED"/>
    <property type="match status" value="1"/>
</dbReference>
<dbReference type="STRING" id="1123237.Salmuc_05669"/>
<evidence type="ECO:0000313" key="1">
    <source>
        <dbReference type="EMBL" id="EPX79726.1"/>
    </source>
</evidence>